<dbReference type="PANTHER" id="PTHR21064:SF5">
    <property type="entry name" value="SLR1880 PROTEIN"/>
    <property type="match status" value="1"/>
</dbReference>
<sequence>MDRHTTPDELRCIVDQFAFDGTVTSVTPYGDGHINVTYLVETDRARYILQQMNTTVFPDTPSLMRNIELVTAFLRAQGQETLELVPTKAGRDWLENDGGSYRVYRFIEGTMSYNLVEDPRIFARAGAAFGAFQRRLADFDASQLAETIAHFHDTPHRYADFRATVAADPLGRAAGVRDEIAFFDDHAGDYAQIMDALADGSVPLRVTHNDTKLNNILMDAGSGDPRAIIDLDTVMPGSMLFDFGDSIRFGASTGLEDERDLSKVHFSLPLFRAYAEGFLGEVGGSATARELDLLPVAAQLMTLECGMRFLGDYLAGDVYFATRYLEHNLVRAHTQMQLAREMGEQMPQMHSAIRSIMQGSDGGDRDD</sequence>
<dbReference type="SUPFAM" id="SSF56112">
    <property type="entry name" value="Protein kinase-like (PK-like)"/>
    <property type="match status" value="1"/>
</dbReference>
<dbReference type="Pfam" id="PF01636">
    <property type="entry name" value="APH"/>
    <property type="match status" value="1"/>
</dbReference>
<dbReference type="InterPro" id="IPR050249">
    <property type="entry name" value="Pseudomonas-type_ThrB"/>
</dbReference>
<proteinExistence type="predicted"/>
<gene>
    <name evidence="2" type="ORF">CQR46_1076</name>
</gene>
<dbReference type="RefSeq" id="WP_101429951.1">
    <property type="nucleotide sequence ID" value="NZ_PCGZ01000006.1"/>
</dbReference>
<accession>A0A2N3QGM9</accession>
<evidence type="ECO:0000313" key="2">
    <source>
        <dbReference type="EMBL" id="PKU90433.1"/>
    </source>
</evidence>
<dbReference type="EMBL" id="PCGZ01000006">
    <property type="protein sequence ID" value="PKU90433.1"/>
    <property type="molecule type" value="Genomic_DNA"/>
</dbReference>
<dbReference type="AlphaFoldDB" id="A0A2N3QGM9"/>
<name>A0A2N3QGM9_9BIFI</name>
<organism evidence="2 3">
    <name type="scientific">Bifidobacterium pseudolongum subsp. globosum</name>
    <dbReference type="NCBI Taxonomy" id="1690"/>
    <lineage>
        <taxon>Bacteria</taxon>
        <taxon>Bacillati</taxon>
        <taxon>Actinomycetota</taxon>
        <taxon>Actinomycetes</taxon>
        <taxon>Bifidobacteriales</taxon>
        <taxon>Bifidobacteriaceae</taxon>
        <taxon>Bifidobacterium</taxon>
    </lineage>
</organism>
<dbReference type="Gene3D" id="3.30.200.20">
    <property type="entry name" value="Phosphorylase Kinase, domain 1"/>
    <property type="match status" value="1"/>
</dbReference>
<feature type="domain" description="Aminoglycoside phosphotransferase" evidence="1">
    <location>
        <begin position="26"/>
        <end position="252"/>
    </location>
</feature>
<dbReference type="Gene3D" id="3.90.1200.10">
    <property type="match status" value="1"/>
</dbReference>
<protein>
    <submittedName>
        <fullName evidence="2">Mucin desulfatase</fullName>
    </submittedName>
</protein>
<dbReference type="InterPro" id="IPR011009">
    <property type="entry name" value="Kinase-like_dom_sf"/>
</dbReference>
<evidence type="ECO:0000313" key="3">
    <source>
        <dbReference type="Proteomes" id="UP000233730"/>
    </source>
</evidence>
<dbReference type="PANTHER" id="PTHR21064">
    <property type="entry name" value="AMINOGLYCOSIDE PHOSPHOTRANSFERASE DOMAIN-CONTAINING PROTEIN-RELATED"/>
    <property type="match status" value="1"/>
</dbReference>
<dbReference type="InterPro" id="IPR002575">
    <property type="entry name" value="Aminoglycoside_PTrfase"/>
</dbReference>
<comment type="caution">
    <text evidence="2">The sequence shown here is derived from an EMBL/GenBank/DDBJ whole genome shotgun (WGS) entry which is preliminary data.</text>
</comment>
<dbReference type="Proteomes" id="UP000233730">
    <property type="component" value="Unassembled WGS sequence"/>
</dbReference>
<evidence type="ECO:0000259" key="1">
    <source>
        <dbReference type="Pfam" id="PF01636"/>
    </source>
</evidence>
<reference evidence="2 3" key="1">
    <citation type="submission" date="2017-10" db="EMBL/GenBank/DDBJ databases">
        <title>Bifidobacterium genomics.</title>
        <authorList>
            <person name="Lugli G.A."/>
            <person name="Milani C."/>
            <person name="Mancabelli L."/>
        </authorList>
    </citation>
    <scope>NUCLEOTIDE SEQUENCE [LARGE SCALE GENOMIC DNA]</scope>
    <source>
        <strain evidence="2 3">1524B</strain>
    </source>
</reference>